<sequence>MITSENLEFVLRKLDGEQIKPSQDSDKEYVLVIFNSCNAFFTITPQFTDDFEAFGDEKKEGDHFFRNICLLAINTSLICAESTSSKFCKIFQLVSKKH</sequence>
<accession>S2E1T4</accession>
<proteinExistence type="predicted"/>
<evidence type="ECO:0000313" key="2">
    <source>
        <dbReference type="Proteomes" id="UP000006073"/>
    </source>
</evidence>
<dbReference type="Proteomes" id="UP000006073">
    <property type="component" value="Unassembled WGS sequence"/>
</dbReference>
<dbReference type="EMBL" id="ALWO02000023">
    <property type="protein sequence ID" value="EOZ98431.1"/>
    <property type="molecule type" value="Genomic_DNA"/>
</dbReference>
<comment type="caution">
    <text evidence="1">The sequence shown here is derived from an EMBL/GenBank/DDBJ whole genome shotgun (WGS) entry which is preliminary data.</text>
</comment>
<dbReference type="AlphaFoldDB" id="S2E1T4"/>
<evidence type="ECO:0000313" key="1">
    <source>
        <dbReference type="EMBL" id="EOZ98431.1"/>
    </source>
</evidence>
<name>S2E1T4_INDAL</name>
<reference evidence="1 2" key="1">
    <citation type="journal article" date="2013" name="Genome Announc.">
        <title>Draft Genome Sequence of Indibacter alkaliphilus Strain LW1T, Isolated from Lonar Lake, a Haloalkaline Lake in the Buldana District of Maharashtra, India.</title>
        <authorList>
            <person name="Singh A."/>
            <person name="Kumar Jangir P."/>
            <person name="Sharma R."/>
            <person name="Singh A."/>
            <person name="Kumar Pinnaka A."/>
            <person name="Shivaji S."/>
        </authorList>
    </citation>
    <scope>NUCLEOTIDE SEQUENCE [LARGE SCALE GENOMIC DNA]</scope>
    <source>
        <strain evidence="2">CCUG 57479 / KCTC 22604 / LW1</strain>
    </source>
</reference>
<dbReference type="OrthoDB" id="1216649at2"/>
<keyword evidence="2" id="KW-1185">Reference proteome</keyword>
<dbReference type="RefSeq" id="WP_009032409.1">
    <property type="nucleotide sequence ID" value="NZ_ALWO02000023.1"/>
</dbReference>
<protein>
    <submittedName>
        <fullName evidence="1">Uncharacterized protein</fullName>
    </submittedName>
</protein>
<gene>
    <name evidence="1" type="ORF">A33Q_1085</name>
</gene>
<organism evidence="1 2">
    <name type="scientific">Indibacter alkaliphilus (strain CCUG 57479 / KCTC 22604 / LW1)</name>
    <dbReference type="NCBI Taxonomy" id="1189612"/>
    <lineage>
        <taxon>Bacteria</taxon>
        <taxon>Pseudomonadati</taxon>
        <taxon>Bacteroidota</taxon>
        <taxon>Cytophagia</taxon>
        <taxon>Cytophagales</taxon>
        <taxon>Cyclobacteriaceae</taxon>
    </lineage>
</organism>